<feature type="transmembrane region" description="Helical" evidence="1">
    <location>
        <begin position="77"/>
        <end position="98"/>
    </location>
</feature>
<accession>A0ABV7KMP9</accession>
<gene>
    <name evidence="2" type="ORF">ACFOEJ_06375</name>
</gene>
<dbReference type="Proteomes" id="UP001595625">
    <property type="component" value="Unassembled WGS sequence"/>
</dbReference>
<comment type="caution">
    <text evidence="2">The sequence shown here is derived from an EMBL/GenBank/DDBJ whole genome shotgun (WGS) entry which is preliminary data.</text>
</comment>
<keyword evidence="3" id="KW-1185">Reference proteome</keyword>
<evidence type="ECO:0000313" key="2">
    <source>
        <dbReference type="EMBL" id="MFC3210688.1"/>
    </source>
</evidence>
<dbReference type="RefSeq" id="WP_117314275.1">
    <property type="nucleotide sequence ID" value="NZ_JBHRUJ010000010.1"/>
</dbReference>
<proteinExistence type="predicted"/>
<keyword evidence="1" id="KW-0812">Transmembrane</keyword>
<evidence type="ECO:0000256" key="1">
    <source>
        <dbReference type="SAM" id="Phobius"/>
    </source>
</evidence>
<keyword evidence="1" id="KW-0472">Membrane</keyword>
<feature type="transmembrane region" description="Helical" evidence="1">
    <location>
        <begin position="5"/>
        <end position="23"/>
    </location>
</feature>
<protein>
    <submittedName>
        <fullName evidence="2">Uncharacterized protein</fullName>
    </submittedName>
</protein>
<evidence type="ECO:0000313" key="3">
    <source>
        <dbReference type="Proteomes" id="UP001595625"/>
    </source>
</evidence>
<feature type="transmembrane region" description="Helical" evidence="1">
    <location>
        <begin position="43"/>
        <end position="65"/>
    </location>
</feature>
<dbReference type="EMBL" id="JBHRUJ010000010">
    <property type="protein sequence ID" value="MFC3210688.1"/>
    <property type="molecule type" value="Genomic_DNA"/>
</dbReference>
<sequence length="178" mass="20234">MNKLLFFFYVLAVLVTILVFYVMNYFTAPITPSEGGGGGGNPPIIILVFTLPFIMFFVYGTIELFMRFTLKRLSKKVTIISIILSLLLAGAIVVLTIIKADALRNRIVDVKENFNDPSVFPLLNTFSNDIFFNPLTFLMVLLLCYVFGAIWGINRKKKNPKSKEQKLVRQINFVNKPQ</sequence>
<organism evidence="2 3">
    <name type="scientific">Planomicrobium okeanokoites</name>
    <name type="common">Planococcus okeanokoites</name>
    <name type="synonym">Flavobacterium okeanokoites</name>
    <dbReference type="NCBI Taxonomy" id="244"/>
    <lineage>
        <taxon>Bacteria</taxon>
        <taxon>Bacillati</taxon>
        <taxon>Bacillota</taxon>
        <taxon>Bacilli</taxon>
        <taxon>Bacillales</taxon>
        <taxon>Caryophanaceae</taxon>
        <taxon>Planomicrobium</taxon>
    </lineage>
</organism>
<name>A0ABV7KMP9_PLAOK</name>
<reference evidence="3" key="1">
    <citation type="journal article" date="2019" name="Int. J. Syst. Evol. Microbiol.">
        <title>The Global Catalogue of Microorganisms (GCM) 10K type strain sequencing project: providing services to taxonomists for standard genome sequencing and annotation.</title>
        <authorList>
            <consortium name="The Broad Institute Genomics Platform"/>
            <consortium name="The Broad Institute Genome Sequencing Center for Infectious Disease"/>
            <person name="Wu L."/>
            <person name="Ma J."/>
        </authorList>
    </citation>
    <scope>NUCLEOTIDE SEQUENCE [LARGE SCALE GENOMIC DNA]</scope>
    <source>
        <strain evidence="3">CCM 320</strain>
    </source>
</reference>
<keyword evidence="1" id="KW-1133">Transmembrane helix</keyword>
<feature type="transmembrane region" description="Helical" evidence="1">
    <location>
        <begin position="130"/>
        <end position="153"/>
    </location>
</feature>